<feature type="signal peptide" evidence="2">
    <location>
        <begin position="1"/>
        <end position="24"/>
    </location>
</feature>
<feature type="compositionally biased region" description="Polar residues" evidence="1">
    <location>
        <begin position="72"/>
        <end position="81"/>
    </location>
</feature>
<feature type="compositionally biased region" description="Polar residues" evidence="1">
    <location>
        <begin position="132"/>
        <end position="142"/>
    </location>
</feature>
<dbReference type="Proteomes" id="UP000594454">
    <property type="component" value="Chromosome 6"/>
</dbReference>
<evidence type="ECO:0000256" key="1">
    <source>
        <dbReference type="SAM" id="MobiDB-lite"/>
    </source>
</evidence>
<feature type="region of interest" description="Disordered" evidence="1">
    <location>
        <begin position="72"/>
        <end position="196"/>
    </location>
</feature>
<organism evidence="3 4">
    <name type="scientific">Hermetia illucens</name>
    <name type="common">Black soldier fly</name>
    <dbReference type="NCBI Taxonomy" id="343691"/>
    <lineage>
        <taxon>Eukaryota</taxon>
        <taxon>Metazoa</taxon>
        <taxon>Ecdysozoa</taxon>
        <taxon>Arthropoda</taxon>
        <taxon>Hexapoda</taxon>
        <taxon>Insecta</taxon>
        <taxon>Pterygota</taxon>
        <taxon>Neoptera</taxon>
        <taxon>Endopterygota</taxon>
        <taxon>Diptera</taxon>
        <taxon>Brachycera</taxon>
        <taxon>Stratiomyomorpha</taxon>
        <taxon>Stratiomyidae</taxon>
        <taxon>Hermetiinae</taxon>
        <taxon>Hermetia</taxon>
    </lineage>
</organism>
<dbReference type="InParanoid" id="A0A7R8V4W8"/>
<gene>
    <name evidence="3" type="ORF">HERILL_LOCUS14873</name>
</gene>
<feature type="compositionally biased region" description="Basic and acidic residues" evidence="1">
    <location>
        <begin position="311"/>
        <end position="320"/>
    </location>
</feature>
<feature type="region of interest" description="Disordered" evidence="1">
    <location>
        <begin position="302"/>
        <end position="437"/>
    </location>
</feature>
<evidence type="ECO:0000313" key="4">
    <source>
        <dbReference type="Proteomes" id="UP000594454"/>
    </source>
</evidence>
<reference evidence="3 4" key="1">
    <citation type="submission" date="2020-11" db="EMBL/GenBank/DDBJ databases">
        <authorList>
            <person name="Wallbank WR R."/>
            <person name="Pardo Diaz C."/>
            <person name="Kozak K."/>
            <person name="Martin S."/>
            <person name="Jiggins C."/>
            <person name="Moest M."/>
            <person name="Warren A I."/>
            <person name="Generalovic N T."/>
            <person name="Byers J.R.P. K."/>
            <person name="Montejo-Kovacevich G."/>
            <person name="Yen C E."/>
        </authorList>
    </citation>
    <scope>NUCLEOTIDE SEQUENCE [LARGE SCALE GENOMIC DNA]</scope>
</reference>
<feature type="compositionally biased region" description="Basic and acidic residues" evidence="1">
    <location>
        <begin position="381"/>
        <end position="396"/>
    </location>
</feature>
<feature type="compositionally biased region" description="Basic and acidic residues" evidence="1">
    <location>
        <begin position="657"/>
        <end position="676"/>
    </location>
</feature>
<evidence type="ECO:0000256" key="2">
    <source>
        <dbReference type="SAM" id="SignalP"/>
    </source>
</evidence>
<sequence length="867" mass="97902">MVYSLKWMLFLDINLIILIRFKMGNTLCKNRVNHSNNSKSPVDRIIDRCAQICPKSIGKQKHFWDKQVLETSPPLQTQPKADNSGWHSAALTVPDSPGSQPVAPPRKKRPSMLRKDDPPLRNGFKEIFAGQRSESTTTSDSQGDVKDFTDFEKMPLNRGSEKEKEKKEQLTDSSRSSEERSDQCDSNTNSLVHKVSKVGNKKSDKFFGENLSDCLSDEPVVESNGDKLSTTDQPKADSEADAGSLDEKELAIKKELIASLSTLKDIKKDEGIDEPDRVAVEEPIISKKIITRHVCDDEEELREHLHHHHDHDHDHDHDHTYVVPDPNAPKKPQRDFSKYKRAPGDPKSDTEDNDEAIIEPSSDLLSQIQKEFPALNQILTPKEKNQEGEKTLDNKTSKTQGENAKDIGERKPSEEKREAIKVESQTPAVVPDKLSKSEQVLRRQLSSQSYLTPDLVEKIAQQVSMAHDYLPEDYSSYNDGSEIAPNSKLQQKRSLSTQNSQVDLVKNANDAKESVEKVANNLEEILQTTPLVEANKNDTELEAKISPEKVEVPKEIKVKKRVSYQIKDESPSEDISKAIKSFMEKDGLKPEDILLLLEDEFGELLHSSTLPVEDRKIIEDLRNIVDSKLEQLEVEKSKEHTPEPEPVAHLVVPENTESSKEILLDSDNTSKTENKSEQTVNPTTVTILPLNITRTVSDEKRRHSIDEFDHWFAGGLSRKAEIPERKRRREASLPGYLSSDFDIEEHRVSGELEIGSDEEIRIDKTTEEPEVSKGDHEPTVITTTAVHRIESIPENEVTTKPEAQAITPPITDAIETEKSEVTNVITERKTNQDAPAFDFERGDDKRKSVGHSLLLKFLDVERNSSYQ</sequence>
<feature type="compositionally biased region" description="Basic and acidic residues" evidence="1">
    <location>
        <begin position="403"/>
        <end position="421"/>
    </location>
</feature>
<feature type="compositionally biased region" description="Basic and acidic residues" evidence="1">
    <location>
        <begin position="332"/>
        <end position="350"/>
    </location>
</feature>
<keyword evidence="2" id="KW-0732">Signal</keyword>
<dbReference type="EMBL" id="LR899014">
    <property type="protein sequence ID" value="CAD7092519.1"/>
    <property type="molecule type" value="Genomic_DNA"/>
</dbReference>
<feature type="compositionally biased region" description="Basic and acidic residues" evidence="1">
    <location>
        <begin position="633"/>
        <end position="643"/>
    </location>
</feature>
<feature type="compositionally biased region" description="Basic and acidic residues" evidence="1">
    <location>
        <begin position="143"/>
        <end position="183"/>
    </location>
</feature>
<name>A0A7R8V4W8_HERIL</name>
<feature type="compositionally biased region" description="Polar residues" evidence="1">
    <location>
        <begin position="487"/>
        <end position="499"/>
    </location>
</feature>
<feature type="region of interest" description="Disordered" evidence="1">
    <location>
        <begin position="471"/>
        <end position="499"/>
    </location>
</feature>
<keyword evidence="4" id="KW-1185">Reference proteome</keyword>
<feature type="region of interest" description="Disordered" evidence="1">
    <location>
        <begin position="633"/>
        <end position="680"/>
    </location>
</feature>
<accession>A0A7R8V4W8</accession>
<evidence type="ECO:0000313" key="3">
    <source>
        <dbReference type="EMBL" id="CAD7092519.1"/>
    </source>
</evidence>
<protein>
    <submittedName>
        <fullName evidence="3">Uncharacterized protein</fullName>
    </submittedName>
</protein>
<feature type="chain" id="PRO_5031294219" evidence="2">
    <location>
        <begin position="25"/>
        <end position="867"/>
    </location>
</feature>
<proteinExistence type="predicted"/>
<feature type="region of interest" description="Disordered" evidence="1">
    <location>
        <begin position="208"/>
        <end position="246"/>
    </location>
</feature>
<dbReference type="OrthoDB" id="7791004at2759"/>
<dbReference type="AlphaFoldDB" id="A0A7R8V4W8"/>